<keyword evidence="2" id="KW-1185">Reference proteome</keyword>
<comment type="caution">
    <text evidence="1">The sequence shown here is derived from an EMBL/GenBank/DDBJ whole genome shotgun (WGS) entry which is preliminary data.</text>
</comment>
<name>A0A1Y2ETT2_9FUNG</name>
<proteinExistence type="predicted"/>
<dbReference type="Proteomes" id="UP000193920">
    <property type="component" value="Unassembled WGS sequence"/>
</dbReference>
<organism evidence="1 2">
    <name type="scientific">Neocallimastix californiae</name>
    <dbReference type="NCBI Taxonomy" id="1754190"/>
    <lineage>
        <taxon>Eukaryota</taxon>
        <taxon>Fungi</taxon>
        <taxon>Fungi incertae sedis</taxon>
        <taxon>Chytridiomycota</taxon>
        <taxon>Chytridiomycota incertae sedis</taxon>
        <taxon>Neocallimastigomycetes</taxon>
        <taxon>Neocallimastigales</taxon>
        <taxon>Neocallimastigaceae</taxon>
        <taxon>Neocallimastix</taxon>
    </lineage>
</organism>
<dbReference type="AlphaFoldDB" id="A0A1Y2ETT2"/>
<evidence type="ECO:0000313" key="2">
    <source>
        <dbReference type="Proteomes" id="UP000193920"/>
    </source>
</evidence>
<dbReference type="EMBL" id="MCOG01000027">
    <property type="protein sequence ID" value="ORY74937.1"/>
    <property type="molecule type" value="Genomic_DNA"/>
</dbReference>
<reference evidence="1 2" key="1">
    <citation type="submission" date="2016-08" db="EMBL/GenBank/DDBJ databases">
        <title>A Parts List for Fungal Cellulosomes Revealed by Comparative Genomics.</title>
        <authorList>
            <consortium name="DOE Joint Genome Institute"/>
            <person name="Haitjema C.H."/>
            <person name="Gilmore S.P."/>
            <person name="Henske J.K."/>
            <person name="Solomon K.V."/>
            <person name="De Groot R."/>
            <person name="Kuo A."/>
            <person name="Mondo S.J."/>
            <person name="Salamov A.A."/>
            <person name="Labutti K."/>
            <person name="Zhao Z."/>
            <person name="Chiniquy J."/>
            <person name="Barry K."/>
            <person name="Brewer H.M."/>
            <person name="Purvine S.O."/>
            <person name="Wright A.T."/>
            <person name="Boxma B."/>
            <person name="Van Alen T."/>
            <person name="Hackstein J.H."/>
            <person name="Baker S.E."/>
            <person name="Grigoriev I.V."/>
            <person name="O'Malley M.A."/>
        </authorList>
    </citation>
    <scope>NUCLEOTIDE SEQUENCE [LARGE SCALE GENOMIC DNA]</scope>
    <source>
        <strain evidence="1 2">G1</strain>
    </source>
</reference>
<sequence length="70" mass="8015">MALEPIAATATTTMYIETEPYRISNNICNVPINPMFPKLSPYIFRRRNAVCEDSIRAVIEQLKEKNIVQS</sequence>
<accession>A0A1Y2ETT2</accession>
<gene>
    <name evidence="1" type="ORF">LY90DRAFT_699157</name>
</gene>
<evidence type="ECO:0000313" key="1">
    <source>
        <dbReference type="EMBL" id="ORY74937.1"/>
    </source>
</evidence>
<protein>
    <submittedName>
        <fullName evidence="1">Uncharacterized protein</fullName>
    </submittedName>
</protein>